<evidence type="ECO:0000313" key="3">
    <source>
        <dbReference type="EMBL" id="TYT63403.1"/>
    </source>
</evidence>
<keyword evidence="4" id="KW-1185">Reference proteome</keyword>
<organism evidence="3 4">
    <name type="scientific">Natrialba swarupiae</name>
    <dbReference type="NCBI Taxonomy" id="2448032"/>
    <lineage>
        <taxon>Archaea</taxon>
        <taxon>Methanobacteriati</taxon>
        <taxon>Methanobacteriota</taxon>
        <taxon>Stenosarchaea group</taxon>
        <taxon>Halobacteria</taxon>
        <taxon>Halobacteriales</taxon>
        <taxon>Natrialbaceae</taxon>
        <taxon>Natrialba</taxon>
    </lineage>
</organism>
<reference evidence="3 4" key="1">
    <citation type="submission" date="2019-08" db="EMBL/GenBank/DDBJ databases">
        <title>Archaea genome.</title>
        <authorList>
            <person name="Kajale S."/>
            <person name="Shouche Y."/>
            <person name="Deshpande N."/>
            <person name="Sharma A."/>
        </authorList>
    </citation>
    <scope>NUCLEOTIDE SEQUENCE [LARGE SCALE GENOMIC DNA]</scope>
    <source>
        <strain evidence="3 4">ESP3B_9</strain>
    </source>
</reference>
<feature type="transmembrane region" description="Helical" evidence="2">
    <location>
        <begin position="123"/>
        <end position="146"/>
    </location>
</feature>
<evidence type="ECO:0000313" key="4">
    <source>
        <dbReference type="Proteomes" id="UP000324104"/>
    </source>
</evidence>
<feature type="transmembrane region" description="Helical" evidence="2">
    <location>
        <begin position="276"/>
        <end position="301"/>
    </location>
</feature>
<protein>
    <recommendedName>
        <fullName evidence="5">DUF4013 domain-containing protein</fullName>
    </recommendedName>
</protein>
<dbReference type="EMBL" id="VTAW01000002">
    <property type="protein sequence ID" value="TYT63403.1"/>
    <property type="molecule type" value="Genomic_DNA"/>
</dbReference>
<evidence type="ECO:0000256" key="2">
    <source>
        <dbReference type="SAM" id="Phobius"/>
    </source>
</evidence>
<keyword evidence="2" id="KW-0472">Membrane</keyword>
<feature type="transmembrane region" description="Helical" evidence="2">
    <location>
        <begin position="203"/>
        <end position="227"/>
    </location>
</feature>
<dbReference type="Proteomes" id="UP000324104">
    <property type="component" value="Unassembled WGS sequence"/>
</dbReference>
<keyword evidence="2" id="KW-0812">Transmembrane</keyword>
<feature type="transmembrane region" description="Helical" evidence="2">
    <location>
        <begin position="248"/>
        <end position="270"/>
    </location>
</feature>
<evidence type="ECO:0008006" key="5">
    <source>
        <dbReference type="Google" id="ProtNLM"/>
    </source>
</evidence>
<dbReference type="RefSeq" id="WP_149079870.1">
    <property type="nucleotide sequence ID" value="NZ_VTAW01000002.1"/>
</dbReference>
<comment type="caution">
    <text evidence="3">The sequence shown here is derived from an EMBL/GenBank/DDBJ whole genome shotgun (WGS) entry which is preliminary data.</text>
</comment>
<gene>
    <name evidence="3" type="ORF">FYC77_02190</name>
</gene>
<feature type="transmembrane region" description="Helical" evidence="2">
    <location>
        <begin position="175"/>
        <end position="197"/>
    </location>
</feature>
<accession>A0A5D5AQV6</accession>
<dbReference type="AlphaFoldDB" id="A0A5D5AQV6"/>
<evidence type="ECO:0000256" key="1">
    <source>
        <dbReference type="SAM" id="MobiDB-lite"/>
    </source>
</evidence>
<feature type="compositionally biased region" description="Acidic residues" evidence="1">
    <location>
        <begin position="1"/>
        <end position="13"/>
    </location>
</feature>
<name>A0A5D5AQV6_9EURY</name>
<feature type="transmembrane region" description="Helical" evidence="2">
    <location>
        <begin position="59"/>
        <end position="79"/>
    </location>
</feature>
<proteinExistence type="predicted"/>
<keyword evidence="2" id="KW-1133">Transmembrane helix</keyword>
<sequence length="312" mass="31446">MADVDTDGTDATDDSVAATDGSGASVAGELSTASDSSDGDGFVSILVAATARIRADPTLALPFVLAGILAGASSVARIASPYPTGVTPFPGRGYLVILVPFVPDLEPAIEIGPSILPGMKAPFLLGLVGWQVTITAITVLAFAVVLRGFSPGTTEATPPLESTGAIPPLRRVGRLLGLVLVVQAATFGMTFVAGVWGDGTLGIVSLAMLVTVPLSIGLLLAPAYIVLEGTGAKAGVLESIHRVLERPISTVTLVVGLGYLGYALTGFATLVPSTPVGVFVGTVTSVAVVGTIHAAVVATAYRRWSEPPATSS</sequence>
<feature type="region of interest" description="Disordered" evidence="1">
    <location>
        <begin position="1"/>
        <end position="38"/>
    </location>
</feature>